<organism evidence="2 3">
    <name type="scientific">Megasphaera elsdenii CAG:570</name>
    <dbReference type="NCBI Taxonomy" id="1263087"/>
    <lineage>
        <taxon>Bacteria</taxon>
        <taxon>Bacillati</taxon>
        <taxon>Bacillota</taxon>
        <taxon>Negativicutes</taxon>
        <taxon>Veillonellales</taxon>
        <taxon>Veillonellaceae</taxon>
        <taxon>Megasphaera</taxon>
    </lineage>
</organism>
<proteinExistence type="predicted"/>
<accession>R7MSC7</accession>
<name>R7MSC7_MEGEL</name>
<evidence type="ECO:0000313" key="3">
    <source>
        <dbReference type="Proteomes" id="UP000017908"/>
    </source>
</evidence>
<dbReference type="EMBL" id="CBKE010000021">
    <property type="protein sequence ID" value="CDF04099.1"/>
    <property type="molecule type" value="Genomic_DNA"/>
</dbReference>
<evidence type="ECO:0008006" key="4">
    <source>
        <dbReference type="Google" id="ProtNLM"/>
    </source>
</evidence>
<dbReference type="AlphaFoldDB" id="R7MSC7"/>
<feature type="chain" id="PRO_5039328851" description="Secreted protein" evidence="1">
    <location>
        <begin position="20"/>
        <end position="244"/>
    </location>
</feature>
<evidence type="ECO:0000313" key="2">
    <source>
        <dbReference type="EMBL" id="CDF04099.1"/>
    </source>
</evidence>
<dbReference type="Proteomes" id="UP000017908">
    <property type="component" value="Unassembled WGS sequence"/>
</dbReference>
<comment type="caution">
    <text evidence="2">The sequence shown here is derived from an EMBL/GenBank/DDBJ whole genome shotgun (WGS) entry which is preliminary data.</text>
</comment>
<keyword evidence="1" id="KW-0732">Signal</keyword>
<gene>
    <name evidence="2" type="ORF">BN715_00472</name>
</gene>
<feature type="signal peptide" evidence="1">
    <location>
        <begin position="1"/>
        <end position="19"/>
    </location>
</feature>
<protein>
    <recommendedName>
        <fullName evidence="4">Secreted protein</fullName>
    </recommendedName>
</protein>
<sequence>MSMAMPVRVLMSDTASAPAASTALAMTVISVTFGDNLTMTGFFVWSLTLRVTAAAASGWVPKTMPPSLTLGQEILTSRAATPSTSSWAANSPYSSAVPAEILTMSGVWQALRTLGRMSRLKTATPGFSRPMQLSIPAGVSATRTPGFPGRGSGVMPLEMMAPTWSRSRKSLYSTPNPKVPEAPMTGVFMEIPANWTAIRSLIMQRPPSRQKQDRRHRLYSACRRAGFQRCSPGRRRCRRPSVFP</sequence>
<reference evidence="2" key="1">
    <citation type="submission" date="2012-11" db="EMBL/GenBank/DDBJ databases">
        <title>Dependencies among metagenomic species, viruses, plasmids and units of genetic variation.</title>
        <authorList>
            <person name="Nielsen H.B."/>
            <person name="Almeida M."/>
            <person name="Juncker A.S."/>
            <person name="Rasmussen S."/>
            <person name="Li J."/>
            <person name="Sunagawa S."/>
            <person name="Plichta D."/>
            <person name="Gautier L."/>
            <person name="Le Chatelier E."/>
            <person name="Peletier E."/>
            <person name="Bonde I."/>
            <person name="Nielsen T."/>
            <person name="Manichanh C."/>
            <person name="Arumugam M."/>
            <person name="Batto J."/>
            <person name="Santos M.B.Q.D."/>
            <person name="Blom N."/>
            <person name="Borruel N."/>
            <person name="Burgdorf K.S."/>
            <person name="Boumezbeur F."/>
            <person name="Casellas F."/>
            <person name="Dore J."/>
            <person name="Guarner F."/>
            <person name="Hansen T."/>
            <person name="Hildebrand F."/>
            <person name="Kaas R.S."/>
            <person name="Kennedy S."/>
            <person name="Kristiansen K."/>
            <person name="Kultima J.R."/>
            <person name="Leonard P."/>
            <person name="Levenez F."/>
            <person name="Lund O."/>
            <person name="Moumen B."/>
            <person name="Le Paslier D."/>
            <person name="Pons N."/>
            <person name="Pedersen O."/>
            <person name="Prifti E."/>
            <person name="Qin J."/>
            <person name="Raes J."/>
            <person name="Tap J."/>
            <person name="Tims S."/>
            <person name="Ussery D.W."/>
            <person name="Yamada T."/>
            <person name="MetaHit consortium"/>
            <person name="Renault P."/>
            <person name="Sicheritz-Ponten T."/>
            <person name="Bork P."/>
            <person name="Wang J."/>
            <person name="Brunak S."/>
            <person name="Ehrlich S.D."/>
        </authorList>
    </citation>
    <scope>NUCLEOTIDE SEQUENCE [LARGE SCALE GENOMIC DNA]</scope>
</reference>
<evidence type="ECO:0000256" key="1">
    <source>
        <dbReference type="SAM" id="SignalP"/>
    </source>
</evidence>